<reference evidence="1" key="1">
    <citation type="submission" date="2021-09" db="EMBL/GenBank/DDBJ databases">
        <authorList>
            <consortium name="AG Swart"/>
            <person name="Singh M."/>
            <person name="Singh A."/>
            <person name="Seah K."/>
            <person name="Emmerich C."/>
        </authorList>
    </citation>
    <scope>NUCLEOTIDE SEQUENCE</scope>
    <source>
        <strain evidence="1">ATCC30299</strain>
    </source>
</reference>
<protein>
    <submittedName>
        <fullName evidence="1">Uncharacterized protein</fullName>
    </submittedName>
</protein>
<name>A0AAU9JG94_9CILI</name>
<gene>
    <name evidence="1" type="ORF">BSTOLATCC_MIC38546</name>
</gene>
<dbReference type="AlphaFoldDB" id="A0AAU9JG94"/>
<dbReference type="EMBL" id="CAJZBQ010000038">
    <property type="protein sequence ID" value="CAG9325283.1"/>
    <property type="molecule type" value="Genomic_DNA"/>
</dbReference>
<organism evidence="1 2">
    <name type="scientific">Blepharisma stoltei</name>
    <dbReference type="NCBI Taxonomy" id="1481888"/>
    <lineage>
        <taxon>Eukaryota</taxon>
        <taxon>Sar</taxon>
        <taxon>Alveolata</taxon>
        <taxon>Ciliophora</taxon>
        <taxon>Postciliodesmatophora</taxon>
        <taxon>Heterotrichea</taxon>
        <taxon>Heterotrichida</taxon>
        <taxon>Blepharismidae</taxon>
        <taxon>Blepharisma</taxon>
    </lineage>
</organism>
<evidence type="ECO:0000313" key="2">
    <source>
        <dbReference type="Proteomes" id="UP001162131"/>
    </source>
</evidence>
<comment type="caution">
    <text evidence="1">The sequence shown here is derived from an EMBL/GenBank/DDBJ whole genome shotgun (WGS) entry which is preliminary data.</text>
</comment>
<proteinExistence type="predicted"/>
<sequence length="120" mass="13490">MIYFSNLQISFFFNITKNIIGLVKKLLNQEISPKQKALLLSVIAAITLFPASHIKHRKLSCNNPSQIKKAQNKYNSTKAALSSISKLPKVSEKKSQKFSPQISTNYVKVSTMAIFPAKNY</sequence>
<evidence type="ECO:0000313" key="1">
    <source>
        <dbReference type="EMBL" id="CAG9325283.1"/>
    </source>
</evidence>
<keyword evidence="2" id="KW-1185">Reference proteome</keyword>
<dbReference type="Proteomes" id="UP001162131">
    <property type="component" value="Unassembled WGS sequence"/>
</dbReference>
<accession>A0AAU9JG94</accession>